<dbReference type="Proteomes" id="UP000646523">
    <property type="component" value="Unassembled WGS sequence"/>
</dbReference>
<name>A0A917YUG1_9ACTN</name>
<sequence>MKRLLHTALVAGLTFTGLCATSPAASAQTGVISKTWNLPNLQNPSSGRAKAQIRNARVTWYIDRTEGREWITVTAQLRDSGPGDGWCARIRLVDWTTPGNEPAYAKECNGVWQTRTLSANYTHYARPSHRARVDLDLYTSSVSYSTQLHINRPW</sequence>
<organism evidence="2 3">
    <name type="scientific">Nonomuraea cavernae</name>
    <dbReference type="NCBI Taxonomy" id="2045107"/>
    <lineage>
        <taxon>Bacteria</taxon>
        <taxon>Bacillati</taxon>
        <taxon>Actinomycetota</taxon>
        <taxon>Actinomycetes</taxon>
        <taxon>Streptosporangiales</taxon>
        <taxon>Streptosporangiaceae</taxon>
        <taxon>Nonomuraea</taxon>
    </lineage>
</organism>
<feature type="chain" id="PRO_5038101529" description="Secreted protein" evidence="1">
    <location>
        <begin position="28"/>
        <end position="154"/>
    </location>
</feature>
<proteinExistence type="predicted"/>
<dbReference type="RefSeq" id="WP_189123947.1">
    <property type="nucleotide sequence ID" value="NZ_BMNH01000004.1"/>
</dbReference>
<reference evidence="2" key="2">
    <citation type="submission" date="2020-09" db="EMBL/GenBank/DDBJ databases">
        <authorList>
            <person name="Sun Q."/>
            <person name="Zhou Y."/>
        </authorList>
    </citation>
    <scope>NUCLEOTIDE SEQUENCE</scope>
    <source>
        <strain evidence="2">CGMCC 4.7368</strain>
    </source>
</reference>
<feature type="signal peptide" evidence="1">
    <location>
        <begin position="1"/>
        <end position="27"/>
    </location>
</feature>
<evidence type="ECO:0000256" key="1">
    <source>
        <dbReference type="SAM" id="SignalP"/>
    </source>
</evidence>
<dbReference type="EMBL" id="BMNH01000004">
    <property type="protein sequence ID" value="GGO67035.1"/>
    <property type="molecule type" value="Genomic_DNA"/>
</dbReference>
<accession>A0A917YUG1</accession>
<keyword evidence="1" id="KW-0732">Signal</keyword>
<evidence type="ECO:0000313" key="2">
    <source>
        <dbReference type="EMBL" id="GGO67035.1"/>
    </source>
</evidence>
<protein>
    <recommendedName>
        <fullName evidence="4">Secreted protein</fullName>
    </recommendedName>
</protein>
<evidence type="ECO:0000313" key="3">
    <source>
        <dbReference type="Proteomes" id="UP000646523"/>
    </source>
</evidence>
<evidence type="ECO:0008006" key="4">
    <source>
        <dbReference type="Google" id="ProtNLM"/>
    </source>
</evidence>
<dbReference type="AlphaFoldDB" id="A0A917YUG1"/>
<gene>
    <name evidence="2" type="ORF">GCM10012289_22560</name>
</gene>
<comment type="caution">
    <text evidence="2">The sequence shown here is derived from an EMBL/GenBank/DDBJ whole genome shotgun (WGS) entry which is preliminary data.</text>
</comment>
<reference evidence="2" key="1">
    <citation type="journal article" date="2014" name="Int. J. Syst. Evol. Microbiol.">
        <title>Complete genome sequence of Corynebacterium casei LMG S-19264T (=DSM 44701T), isolated from a smear-ripened cheese.</title>
        <authorList>
            <consortium name="US DOE Joint Genome Institute (JGI-PGF)"/>
            <person name="Walter F."/>
            <person name="Albersmeier A."/>
            <person name="Kalinowski J."/>
            <person name="Ruckert C."/>
        </authorList>
    </citation>
    <scope>NUCLEOTIDE SEQUENCE</scope>
    <source>
        <strain evidence="2">CGMCC 4.7368</strain>
    </source>
</reference>
<keyword evidence="3" id="KW-1185">Reference proteome</keyword>